<dbReference type="AlphaFoldDB" id="A0A1A8RV20"/>
<feature type="non-terminal residue" evidence="1">
    <location>
        <position position="78"/>
    </location>
</feature>
<name>A0A1A8RV20_9TELE</name>
<dbReference type="EMBL" id="HAEH01019424">
    <property type="protein sequence ID" value="SBS09213.1"/>
    <property type="molecule type" value="Transcribed_RNA"/>
</dbReference>
<reference evidence="1" key="2">
    <citation type="submission" date="2016-06" db="EMBL/GenBank/DDBJ databases">
        <title>The genome of a short-lived fish provides insights into sex chromosome evolution and the genetic control of aging.</title>
        <authorList>
            <person name="Reichwald K."/>
            <person name="Felder M."/>
            <person name="Petzold A."/>
            <person name="Koch P."/>
            <person name="Groth M."/>
            <person name="Platzer M."/>
        </authorList>
    </citation>
    <scope>NUCLEOTIDE SEQUENCE</scope>
    <source>
        <tissue evidence="1">Brain</tissue>
    </source>
</reference>
<feature type="non-terminal residue" evidence="1">
    <location>
        <position position="1"/>
    </location>
</feature>
<organism evidence="1">
    <name type="scientific">Nothobranchius rachovii</name>
    <name type="common">bluefin notho</name>
    <dbReference type="NCBI Taxonomy" id="451742"/>
    <lineage>
        <taxon>Eukaryota</taxon>
        <taxon>Metazoa</taxon>
        <taxon>Chordata</taxon>
        <taxon>Craniata</taxon>
        <taxon>Vertebrata</taxon>
        <taxon>Euteleostomi</taxon>
        <taxon>Actinopterygii</taxon>
        <taxon>Neopterygii</taxon>
        <taxon>Teleostei</taxon>
        <taxon>Neoteleostei</taxon>
        <taxon>Acanthomorphata</taxon>
        <taxon>Ovalentaria</taxon>
        <taxon>Atherinomorphae</taxon>
        <taxon>Cyprinodontiformes</taxon>
        <taxon>Nothobranchiidae</taxon>
        <taxon>Nothobranchius</taxon>
    </lineage>
</organism>
<reference evidence="1" key="1">
    <citation type="submission" date="2016-05" db="EMBL/GenBank/DDBJ databases">
        <authorList>
            <person name="Lavstsen T."/>
            <person name="Jespersen J.S."/>
        </authorList>
    </citation>
    <scope>NUCLEOTIDE SEQUENCE</scope>
    <source>
        <tissue evidence="1">Brain</tissue>
    </source>
</reference>
<protein>
    <submittedName>
        <fullName evidence="1">Uncharacterized protein</fullName>
    </submittedName>
</protein>
<proteinExistence type="predicted"/>
<sequence>SQWLMRRAVHYSAWEEDQKLLQKWTCSPTKTSFSVLACPFCLPLNEQGPCCVEQECPSSHLGIDIGQGRSREIGIVTF</sequence>
<gene>
    <name evidence="1" type="primary">Nfu_g_1_011813</name>
</gene>
<evidence type="ECO:0000313" key="1">
    <source>
        <dbReference type="EMBL" id="SBS09213.1"/>
    </source>
</evidence>
<accession>A0A1A8RV20</accession>